<dbReference type="GO" id="GO:0005829">
    <property type="term" value="C:cytosol"/>
    <property type="evidence" value="ECO:0007669"/>
    <property type="project" value="TreeGrafter"/>
</dbReference>
<evidence type="ECO:0000256" key="2">
    <source>
        <dbReference type="ARBA" id="ARBA00023002"/>
    </source>
</evidence>
<dbReference type="InterPro" id="IPR047618">
    <property type="entry name" value="QOR-like"/>
</dbReference>
<dbReference type="InParanoid" id="A0A5C7F0K3"/>
<dbReference type="Gene3D" id="3.40.50.720">
    <property type="entry name" value="NAD(P)-binding Rossmann-like Domain"/>
    <property type="match status" value="1"/>
</dbReference>
<keyword evidence="2" id="KW-0560">Oxidoreductase</keyword>
<dbReference type="Pfam" id="PF00107">
    <property type="entry name" value="ADH_zinc_N"/>
    <property type="match status" value="1"/>
</dbReference>
<reference evidence="4 5" key="1">
    <citation type="submission" date="2019-08" db="EMBL/GenBank/DDBJ databases">
        <title>Pelomicrobium methylotrophicum gen. nov., sp. nov. a moderately thermophilic, facultatively anaerobic, lithoautotrophic and methylotrophic bacterium isolated from a terrestrial mud volcano.</title>
        <authorList>
            <person name="Slobodkina G.B."/>
            <person name="Merkel A.Y."/>
            <person name="Slobodkin A.I."/>
        </authorList>
    </citation>
    <scope>NUCLEOTIDE SEQUENCE [LARGE SCALE GENOMIC DNA]</scope>
    <source>
        <strain evidence="4 5">SM250</strain>
    </source>
</reference>
<dbReference type="InterPro" id="IPR020843">
    <property type="entry name" value="ER"/>
</dbReference>
<evidence type="ECO:0000313" key="4">
    <source>
        <dbReference type="EMBL" id="TXF13014.1"/>
    </source>
</evidence>
<accession>A0A5C7F0K3</accession>
<dbReference type="OrthoDB" id="9801186at2"/>
<keyword evidence="5" id="KW-1185">Reference proteome</keyword>
<dbReference type="SUPFAM" id="SSF50129">
    <property type="entry name" value="GroES-like"/>
    <property type="match status" value="1"/>
</dbReference>
<organism evidence="4 5">
    <name type="scientific">Pelomicrobium methylotrophicum</name>
    <dbReference type="NCBI Taxonomy" id="2602750"/>
    <lineage>
        <taxon>Bacteria</taxon>
        <taxon>Pseudomonadati</taxon>
        <taxon>Pseudomonadota</taxon>
        <taxon>Hydrogenophilia</taxon>
        <taxon>Hydrogenophilia incertae sedis</taxon>
        <taxon>Pelomicrobium</taxon>
    </lineage>
</organism>
<keyword evidence="1" id="KW-0521">NADP</keyword>
<proteinExistence type="predicted"/>
<dbReference type="InterPro" id="IPR013149">
    <property type="entry name" value="ADH-like_C"/>
</dbReference>
<dbReference type="SUPFAM" id="SSF51735">
    <property type="entry name" value="NAD(P)-binding Rossmann-fold domains"/>
    <property type="match status" value="1"/>
</dbReference>
<dbReference type="Proteomes" id="UP000321201">
    <property type="component" value="Unassembled WGS sequence"/>
</dbReference>
<evidence type="ECO:0000256" key="1">
    <source>
        <dbReference type="ARBA" id="ARBA00022857"/>
    </source>
</evidence>
<evidence type="ECO:0000259" key="3">
    <source>
        <dbReference type="SMART" id="SM00829"/>
    </source>
</evidence>
<dbReference type="RefSeq" id="WP_147798658.1">
    <property type="nucleotide sequence ID" value="NZ_VPFL01000003.1"/>
</dbReference>
<dbReference type="GO" id="GO:0070402">
    <property type="term" value="F:NADPH binding"/>
    <property type="evidence" value="ECO:0007669"/>
    <property type="project" value="TreeGrafter"/>
</dbReference>
<dbReference type="FunFam" id="3.40.50.720:FF:000053">
    <property type="entry name" value="Quinone oxidoreductase 1"/>
    <property type="match status" value="1"/>
</dbReference>
<dbReference type="Gene3D" id="3.90.180.10">
    <property type="entry name" value="Medium-chain alcohol dehydrogenases, catalytic domain"/>
    <property type="match status" value="1"/>
</dbReference>
<dbReference type="EMBL" id="VPFL01000003">
    <property type="protein sequence ID" value="TXF13014.1"/>
    <property type="molecule type" value="Genomic_DNA"/>
</dbReference>
<sequence length="330" mass="35962">MKAIRVFEFGGPEQLRLAETEVPQPKEGEALVKLAYAGVNFIDVYMRNGSYARSRTYQTPLPMTLGMEGVGEVVEAGPGVERVRVGDRVGYCLVRGSYAEYAVVPAWRLARIPEGVPDPIATTLMLQGCTAHYLSHSVYELRPGSTCLVHAGAGGVGQLLIQLAKLRGATVLTTVGSADKAQIAKARGADHVILYRERDFREAVMEITGGKGVDVVYDAVGKDTIARSIRSLRRRGLCVNYGGASGLVASIEPLELGEAGSVYFTRPHLADYTATTEEIEWRTGDLFRWYLEGKLTVVIDREYPLAEAAEAHRHLEGRGTRGKLLLKVTP</sequence>
<name>A0A5C7F0K3_9PROT</name>
<dbReference type="AlphaFoldDB" id="A0A5C7F0K3"/>
<dbReference type="PANTHER" id="PTHR48106">
    <property type="entry name" value="QUINONE OXIDOREDUCTASE PIG3-RELATED"/>
    <property type="match status" value="1"/>
</dbReference>
<dbReference type="SMART" id="SM00829">
    <property type="entry name" value="PKS_ER"/>
    <property type="match status" value="1"/>
</dbReference>
<dbReference type="InterPro" id="IPR013154">
    <property type="entry name" value="ADH-like_N"/>
</dbReference>
<dbReference type="GO" id="GO:0035925">
    <property type="term" value="F:mRNA 3'-UTR AU-rich region binding"/>
    <property type="evidence" value="ECO:0007669"/>
    <property type="project" value="TreeGrafter"/>
</dbReference>
<dbReference type="PANTHER" id="PTHR48106:SF13">
    <property type="entry name" value="QUINONE OXIDOREDUCTASE-RELATED"/>
    <property type="match status" value="1"/>
</dbReference>
<dbReference type="CDD" id="cd05286">
    <property type="entry name" value="QOR2"/>
    <property type="match status" value="1"/>
</dbReference>
<dbReference type="GO" id="GO:0003960">
    <property type="term" value="F:quinone reductase (NADPH) activity"/>
    <property type="evidence" value="ECO:0007669"/>
    <property type="project" value="InterPro"/>
</dbReference>
<feature type="domain" description="Enoyl reductase (ER)" evidence="3">
    <location>
        <begin position="10"/>
        <end position="326"/>
    </location>
</feature>
<dbReference type="InterPro" id="IPR036291">
    <property type="entry name" value="NAD(P)-bd_dom_sf"/>
</dbReference>
<comment type="caution">
    <text evidence="4">The sequence shown here is derived from an EMBL/GenBank/DDBJ whole genome shotgun (WGS) entry which is preliminary data.</text>
</comment>
<protein>
    <submittedName>
        <fullName evidence="4">Quinone oxidoreductase</fullName>
    </submittedName>
</protein>
<evidence type="ECO:0000313" key="5">
    <source>
        <dbReference type="Proteomes" id="UP000321201"/>
    </source>
</evidence>
<dbReference type="Pfam" id="PF08240">
    <property type="entry name" value="ADH_N"/>
    <property type="match status" value="1"/>
</dbReference>
<gene>
    <name evidence="4" type="ORF">FR698_02745</name>
</gene>
<dbReference type="InterPro" id="IPR011032">
    <property type="entry name" value="GroES-like_sf"/>
</dbReference>